<evidence type="ECO:0000313" key="2">
    <source>
        <dbReference type="Proteomes" id="UP000241986"/>
    </source>
</evidence>
<organism evidence="1 2">
    <name type="scientific">Aeromonas veronii</name>
    <dbReference type="NCBI Taxonomy" id="654"/>
    <lineage>
        <taxon>Bacteria</taxon>
        <taxon>Pseudomonadati</taxon>
        <taxon>Pseudomonadota</taxon>
        <taxon>Gammaproteobacteria</taxon>
        <taxon>Aeromonadales</taxon>
        <taxon>Aeromonadaceae</taxon>
        <taxon>Aeromonas</taxon>
    </lineage>
</organism>
<dbReference type="Proteomes" id="UP000241986">
    <property type="component" value="Unassembled WGS sequence"/>
</dbReference>
<sequence length="442" mass="51374">MKKNLDKNAKPSMMPFRDYYKIINGNNIEHDSSAYGYTVEEMNKNYLKDGFIKVVNNFTLAGIRFELREKTIDRHASEYVTHDKEGNLKRDSNGNAVMMTAEEKAIRIPDRYRTENAIFNAHTGDLVAFTADEWGCRLIAVAKEYQGLGLGHVIKMENIKHHPFGYTGGTTPAGDAMIFKCYQELVSRSLRNGEYREAYLSGKMSMSDINSILESALVTKNAFQRAYESPIRFYEIKQYSPAKRKDVVNLDVFSKKNCLFHIDSNVAIIYSPKIFELLKNEDKYDHFIEKAIKGYVYVGGVYDTSETPKLFRMHAEDEKTRLLLTEIMLNKAKETNEKIRFDKEDVLLCRERFGDNFKFKKDKYDTMFEVNIEHPTMTGLKEIAFIERKTRKSVDAFDEHWYRIQEIAYALGESSHEKELEKERELKNSKKTSEYGYGVGYM</sequence>
<name>A0A2T4MZT4_AERVE</name>
<protein>
    <submittedName>
        <fullName evidence="1">Uncharacterized protein</fullName>
    </submittedName>
</protein>
<evidence type="ECO:0000313" key="1">
    <source>
        <dbReference type="EMBL" id="PTH80099.1"/>
    </source>
</evidence>
<comment type="caution">
    <text evidence="1">The sequence shown here is derived from an EMBL/GenBank/DDBJ whole genome shotgun (WGS) entry which is preliminary data.</text>
</comment>
<accession>A0A2T4MZT4</accession>
<proteinExistence type="predicted"/>
<reference evidence="1 2" key="1">
    <citation type="submission" date="2018-03" db="EMBL/GenBank/DDBJ databases">
        <title>Aeromonas veronii whole genome sequencing and analysis.</title>
        <authorList>
            <person name="Xie H."/>
            <person name="Liu T."/>
            <person name="Wang K."/>
        </authorList>
    </citation>
    <scope>NUCLEOTIDE SEQUENCE [LARGE SCALE GENOMIC DNA]</scope>
    <source>
        <strain evidence="1 2">XH.VA.1</strain>
    </source>
</reference>
<gene>
    <name evidence="1" type="ORF">DAA48_16175</name>
</gene>
<dbReference type="RefSeq" id="WP_107683983.1">
    <property type="nucleotide sequence ID" value="NZ_PZKL01000037.1"/>
</dbReference>
<dbReference type="AlphaFoldDB" id="A0A2T4MZT4"/>
<dbReference type="EMBL" id="PZKL01000037">
    <property type="protein sequence ID" value="PTH80099.1"/>
    <property type="molecule type" value="Genomic_DNA"/>
</dbReference>